<evidence type="ECO:0000259" key="19">
    <source>
        <dbReference type="PROSITE" id="PS50011"/>
    </source>
</evidence>
<keyword evidence="5" id="KW-0808">Transferase</keyword>
<dbReference type="PROSITE" id="PS50004">
    <property type="entry name" value="C2"/>
    <property type="match status" value="1"/>
</dbReference>
<dbReference type="InterPro" id="IPR002219">
    <property type="entry name" value="PKC_DAG/PE"/>
</dbReference>
<evidence type="ECO:0000256" key="3">
    <source>
        <dbReference type="ARBA" id="ARBA00022527"/>
    </source>
</evidence>
<dbReference type="Pfam" id="PF00069">
    <property type="entry name" value="Pkinase"/>
    <property type="match status" value="2"/>
</dbReference>
<dbReference type="SMART" id="SM00133">
    <property type="entry name" value="S_TK_X"/>
    <property type="match status" value="1"/>
</dbReference>
<evidence type="ECO:0000313" key="23">
    <source>
        <dbReference type="Proteomes" id="UP000308365"/>
    </source>
</evidence>
<dbReference type="Gene3D" id="1.10.510.10">
    <property type="entry name" value="Transferase(Phosphotransferase) domain 1"/>
    <property type="match status" value="2"/>
</dbReference>
<dbReference type="PROSITE" id="PS50011">
    <property type="entry name" value="PROTEIN_KINASE_DOM"/>
    <property type="match status" value="1"/>
</dbReference>
<evidence type="ECO:0000256" key="10">
    <source>
        <dbReference type="ARBA" id="ARBA00022777"/>
    </source>
</evidence>
<dbReference type="GO" id="GO:0004697">
    <property type="term" value="F:diacylglycerol-dependent serine/threonine kinase activity"/>
    <property type="evidence" value="ECO:0007669"/>
    <property type="project" value="UniProtKB-EC"/>
</dbReference>
<dbReference type="PIRSF" id="PIRSF000551">
    <property type="entry name" value="PKC_delta"/>
    <property type="match status" value="1"/>
</dbReference>
<dbReference type="GO" id="GO:0106310">
    <property type="term" value="F:protein serine kinase activity"/>
    <property type="evidence" value="ECO:0007669"/>
    <property type="project" value="RHEA"/>
</dbReference>
<evidence type="ECO:0000256" key="9">
    <source>
        <dbReference type="ARBA" id="ARBA00022771"/>
    </source>
</evidence>
<dbReference type="SMART" id="SM00239">
    <property type="entry name" value="C2"/>
    <property type="match status" value="1"/>
</dbReference>
<dbReference type="InterPro" id="IPR017892">
    <property type="entry name" value="Pkinase_C"/>
</dbReference>
<gene>
    <name evidence="22" type="ORF">EI555_005928</name>
</gene>
<evidence type="ECO:0000256" key="4">
    <source>
        <dbReference type="ARBA" id="ARBA00022553"/>
    </source>
</evidence>
<dbReference type="PRINTS" id="PR00008">
    <property type="entry name" value="DAGPEDOMAIN"/>
</dbReference>
<dbReference type="InterPro" id="IPR017441">
    <property type="entry name" value="Protein_kinase_ATP_BS"/>
</dbReference>
<proteinExistence type="inferred from homology"/>
<dbReference type="CDD" id="cd05590">
    <property type="entry name" value="STKc_nPKC_eta"/>
    <property type="match status" value="1"/>
</dbReference>
<dbReference type="FunFam" id="2.60.40.150:FF:000056">
    <property type="entry name" value="Protein kinase C epsilon"/>
    <property type="match status" value="1"/>
</dbReference>
<dbReference type="SUPFAM" id="SSF56112">
    <property type="entry name" value="Protein kinase-like (PK-like)"/>
    <property type="match status" value="2"/>
</dbReference>
<dbReference type="AlphaFoldDB" id="A0A4U1EW33"/>
<keyword evidence="9" id="KW-0863">Zinc-finger</keyword>
<evidence type="ECO:0000259" key="18">
    <source>
        <dbReference type="PROSITE" id="PS50004"/>
    </source>
</evidence>
<comment type="similarity">
    <text evidence="1">Belongs to the protein kinase superfamily. AGC Ser/Thr protein kinase family. PKC subfamily.</text>
</comment>
<keyword evidence="11" id="KW-0862">Zinc</keyword>
<dbReference type="InterPro" id="IPR000719">
    <property type="entry name" value="Prot_kinase_dom"/>
</dbReference>
<keyword evidence="4" id="KW-0597">Phosphoprotein</keyword>
<dbReference type="CDD" id="cd20838">
    <property type="entry name" value="C1_nPKC_epsilon-like_rpt2"/>
    <property type="match status" value="1"/>
</dbReference>
<evidence type="ECO:0000259" key="20">
    <source>
        <dbReference type="PROSITE" id="PS50081"/>
    </source>
</evidence>
<dbReference type="SUPFAM" id="SSF57889">
    <property type="entry name" value="Cysteine-rich domain"/>
    <property type="match status" value="2"/>
</dbReference>
<dbReference type="InterPro" id="IPR014376">
    <property type="entry name" value="Prot_kin_PKC_delta"/>
</dbReference>
<dbReference type="GO" id="GO:0008270">
    <property type="term" value="F:zinc ion binding"/>
    <property type="evidence" value="ECO:0007669"/>
    <property type="project" value="UniProtKB-KW"/>
</dbReference>
<dbReference type="InterPro" id="IPR000008">
    <property type="entry name" value="C2_dom"/>
</dbReference>
<dbReference type="Proteomes" id="UP000308365">
    <property type="component" value="Unassembled WGS sequence"/>
</dbReference>
<dbReference type="InterPro" id="IPR011009">
    <property type="entry name" value="Kinase-like_dom_sf"/>
</dbReference>
<dbReference type="FunFam" id="1.10.510.10:FF:002467">
    <property type="match status" value="1"/>
</dbReference>
<evidence type="ECO:0000256" key="11">
    <source>
        <dbReference type="ARBA" id="ARBA00022833"/>
    </source>
</evidence>
<dbReference type="SMART" id="SM00220">
    <property type="entry name" value="S_TKc"/>
    <property type="match status" value="1"/>
</dbReference>
<dbReference type="Pfam" id="PF00130">
    <property type="entry name" value="C1_1"/>
    <property type="match status" value="2"/>
</dbReference>
<feature type="domain" description="C2" evidence="18">
    <location>
        <begin position="1"/>
        <end position="122"/>
    </location>
</feature>
<dbReference type="SMART" id="SM00109">
    <property type="entry name" value="C1"/>
    <property type="match status" value="2"/>
</dbReference>
<evidence type="ECO:0000256" key="13">
    <source>
        <dbReference type="ARBA" id="ARBA00047272"/>
    </source>
</evidence>
<comment type="caution">
    <text evidence="22">The sequence shown here is derived from an EMBL/GenBank/DDBJ whole genome shotgun (WGS) entry which is preliminary data.</text>
</comment>
<evidence type="ECO:0000256" key="12">
    <source>
        <dbReference type="ARBA" id="ARBA00022840"/>
    </source>
</evidence>
<dbReference type="FunFam" id="3.30.60.20:FF:000024">
    <property type="entry name" value="Protein kinase C epsilon"/>
    <property type="match status" value="1"/>
</dbReference>
<organism evidence="22 23">
    <name type="scientific">Monodon monoceros</name>
    <name type="common">Narwhal</name>
    <name type="synonym">Ceratodon monodon</name>
    <dbReference type="NCBI Taxonomy" id="40151"/>
    <lineage>
        <taxon>Eukaryota</taxon>
        <taxon>Metazoa</taxon>
        <taxon>Chordata</taxon>
        <taxon>Craniata</taxon>
        <taxon>Vertebrata</taxon>
        <taxon>Euteleostomi</taxon>
        <taxon>Mammalia</taxon>
        <taxon>Eutheria</taxon>
        <taxon>Laurasiatheria</taxon>
        <taxon>Artiodactyla</taxon>
        <taxon>Whippomorpha</taxon>
        <taxon>Cetacea</taxon>
        <taxon>Odontoceti</taxon>
        <taxon>Monodontidae</taxon>
        <taxon>Monodon</taxon>
    </lineage>
</organism>
<dbReference type="FunFam" id="3.30.200.20:FF:000080">
    <property type="entry name" value="Protein kinase C"/>
    <property type="match status" value="1"/>
</dbReference>
<dbReference type="Pfam" id="PF00168">
    <property type="entry name" value="C2"/>
    <property type="match status" value="1"/>
</dbReference>
<dbReference type="EC" id="2.7.11.13" evidence="2"/>
<evidence type="ECO:0000256" key="7">
    <source>
        <dbReference type="ARBA" id="ARBA00022737"/>
    </source>
</evidence>
<evidence type="ECO:0000256" key="16">
    <source>
        <dbReference type="PIRSR" id="PIRSR000551-51"/>
    </source>
</evidence>
<dbReference type="InterPro" id="IPR034665">
    <property type="entry name" value="nPKC_eta"/>
</dbReference>
<dbReference type="EMBL" id="RWIC01000695">
    <property type="protein sequence ID" value="TKC40912.1"/>
    <property type="molecule type" value="Genomic_DNA"/>
</dbReference>
<evidence type="ECO:0000259" key="21">
    <source>
        <dbReference type="PROSITE" id="PS51285"/>
    </source>
</evidence>
<dbReference type="InterPro" id="IPR046349">
    <property type="entry name" value="C1-like_sf"/>
</dbReference>
<feature type="domain" description="Phorbol-ester/DAG-type" evidence="20">
    <location>
        <begin position="294"/>
        <end position="344"/>
    </location>
</feature>
<keyword evidence="8 16" id="KW-0547">Nucleotide-binding</keyword>
<dbReference type="CDD" id="cd20835">
    <property type="entry name" value="C1_nPKC_epsilon-like_rpt1"/>
    <property type="match status" value="1"/>
</dbReference>
<dbReference type="PROSITE" id="PS00107">
    <property type="entry name" value="PROTEIN_KINASE_ATP"/>
    <property type="match status" value="1"/>
</dbReference>
<name>A0A4U1EW33_MONMO</name>
<evidence type="ECO:0000256" key="6">
    <source>
        <dbReference type="ARBA" id="ARBA00022723"/>
    </source>
</evidence>
<comment type="catalytic activity">
    <reaction evidence="14">
        <text>L-seryl-[protein] + ATP = O-phospho-L-seryl-[protein] + ADP + H(+)</text>
        <dbReference type="Rhea" id="RHEA:17989"/>
        <dbReference type="Rhea" id="RHEA-COMP:9863"/>
        <dbReference type="Rhea" id="RHEA-COMP:11604"/>
        <dbReference type="ChEBI" id="CHEBI:15378"/>
        <dbReference type="ChEBI" id="CHEBI:29999"/>
        <dbReference type="ChEBI" id="CHEBI:30616"/>
        <dbReference type="ChEBI" id="CHEBI:83421"/>
        <dbReference type="ChEBI" id="CHEBI:456216"/>
        <dbReference type="EC" id="2.7.11.13"/>
    </reaction>
</comment>
<keyword evidence="10" id="KW-0418">Kinase</keyword>
<evidence type="ECO:0000256" key="15">
    <source>
        <dbReference type="PIRSR" id="PIRSR000551-50"/>
    </source>
</evidence>
<keyword evidence="6" id="KW-0479">Metal-binding</keyword>
<dbReference type="FunFam" id="3.30.60.20:FF:000003">
    <property type="entry name" value="Protein kinase C delta"/>
    <property type="match status" value="1"/>
</dbReference>
<evidence type="ECO:0000256" key="8">
    <source>
        <dbReference type="ARBA" id="ARBA00022741"/>
    </source>
</evidence>
<dbReference type="GO" id="GO:0005524">
    <property type="term" value="F:ATP binding"/>
    <property type="evidence" value="ECO:0007669"/>
    <property type="project" value="UniProtKB-UniRule"/>
</dbReference>
<dbReference type="Gene3D" id="3.30.60.20">
    <property type="match status" value="2"/>
</dbReference>
<feature type="domain" description="Phorbol-ester/DAG-type" evidence="20">
    <location>
        <begin position="200"/>
        <end position="251"/>
    </location>
</feature>
<feature type="binding site" evidence="16">
    <location>
        <begin position="410"/>
        <end position="418"/>
    </location>
    <ligand>
        <name>ATP</name>
        <dbReference type="ChEBI" id="CHEBI:30616"/>
    </ligand>
</feature>
<keyword evidence="7" id="KW-0677">Repeat</keyword>
<sequence>MSSGTMKFNGYLRVRIGEAVGLQPTRWSLRHSLFKKGYQLLDPYLTVSVDQVRVGQTSTKQKTNKPTYNEEFCANVTDGGHLELAVFHETPLGYDHFVANCTLQFQELLRTAGASDTFEGWLITDFYLHICEVNDYLVWARNYLRQTPVPLGFVTAYYWCEAFVFPPEESHSTLQRDRIFKHFTRKRQRAMRRRVHQINGHKFMATYLRQPTYCSHCREFIWGVFGKQGYQCQVCTCVVHKRCHHLIVTACTCQNNINKVDSKFSQKVWVWNFSSRPPVSLLQIAEQRFGINIPHKFSVHNYKVPTFCDHCGSLLWGIMRQGLQCKICKMNVHIRCQANVAPNCGVNAAELAKTLAGMGLQPGSISPTSNLLSRSTLRRQGKESIKEGNGIGLNSSNRLGINNFEFIRVLGKGSFGKVMLARIKETGDLYAVKVLKKDVILQDDDVECTMTEKRILSLARNHPFLTQLFCCFQTPDRLFFVMEFVNGGDLMFHIQKSRRFDEARARFYAAEIISALMFLHDKGIIYRRVLTYFKVNNLNVCFEKPGLFGYKTKYREQTRDFRLDGSGFCSDRESRDLKLDNVLLDHEGHCKLADFGMCKEGICNGVTTATFCGTPDYIAPEILQEMLYGPAVDWWAMGVLLYEMLCGHAPFEAENEDDLFEAILNDEVVYPTWLHEDATGILKSFMTKNPTMRLGSPSQGGEHAILRHPFFKEIDWTQLNHRQVEPPFRPRIKSREDVSNFDPDFIKEEPVLTPIDEGHLPMINQDEFRNFSFVSPELHP</sequence>
<evidence type="ECO:0000256" key="5">
    <source>
        <dbReference type="ARBA" id="ARBA00022679"/>
    </source>
</evidence>
<dbReference type="InterPro" id="IPR035892">
    <property type="entry name" value="C2_domain_sf"/>
</dbReference>
<dbReference type="PROSITE" id="PS00479">
    <property type="entry name" value="ZF_DAG_PE_1"/>
    <property type="match status" value="1"/>
</dbReference>
<dbReference type="PANTHER" id="PTHR24351">
    <property type="entry name" value="RIBOSOMAL PROTEIN S6 KINASE"/>
    <property type="match status" value="1"/>
</dbReference>
<feature type="binding site" evidence="16 17">
    <location>
        <position position="433"/>
    </location>
    <ligand>
        <name>ATP</name>
        <dbReference type="ChEBI" id="CHEBI:30616"/>
    </ligand>
</feature>
<evidence type="ECO:0000256" key="14">
    <source>
        <dbReference type="ARBA" id="ARBA00047470"/>
    </source>
</evidence>
<dbReference type="PROSITE" id="PS50081">
    <property type="entry name" value="ZF_DAG_PE_2"/>
    <property type="match status" value="2"/>
</dbReference>
<keyword evidence="3" id="KW-0723">Serine/threonine-protein kinase</keyword>
<dbReference type="SUPFAM" id="SSF49562">
    <property type="entry name" value="C2 domain (Calcium/lipid-binding domain, CaLB)"/>
    <property type="match status" value="1"/>
</dbReference>
<protein>
    <recommendedName>
        <fullName evidence="2">protein kinase C</fullName>
        <ecNumber evidence="2">2.7.11.13</ecNumber>
    </recommendedName>
</protein>
<feature type="domain" description="AGC-kinase C-terminal" evidence="21">
    <location>
        <begin position="712"/>
        <end position="780"/>
    </location>
</feature>
<evidence type="ECO:0000313" key="22">
    <source>
        <dbReference type="EMBL" id="TKC40912.1"/>
    </source>
</evidence>
<accession>A0A4U1EW33</accession>
<keyword evidence="12 16" id="KW-0067">ATP-binding</keyword>
<feature type="active site" description="Proton acceptor" evidence="15">
    <location>
        <position position="576"/>
    </location>
</feature>
<dbReference type="PROSITE" id="PS51285">
    <property type="entry name" value="AGC_KINASE_CTER"/>
    <property type="match status" value="1"/>
</dbReference>
<dbReference type="Gene3D" id="2.60.40.150">
    <property type="entry name" value="C2 domain"/>
    <property type="match status" value="1"/>
</dbReference>
<evidence type="ECO:0000256" key="2">
    <source>
        <dbReference type="ARBA" id="ARBA00012429"/>
    </source>
</evidence>
<evidence type="ECO:0000256" key="1">
    <source>
        <dbReference type="ARBA" id="ARBA00005490"/>
    </source>
</evidence>
<dbReference type="InterPro" id="IPR020454">
    <property type="entry name" value="DAG/PE-bd"/>
</dbReference>
<dbReference type="Pfam" id="PF00433">
    <property type="entry name" value="Pkinase_C"/>
    <property type="match status" value="1"/>
</dbReference>
<reference evidence="23" key="1">
    <citation type="journal article" date="2019" name="IScience">
        <title>Narwhal Genome Reveals Long-Term Low Genetic Diversity despite Current Large Abundance Size.</title>
        <authorList>
            <person name="Westbury M.V."/>
            <person name="Petersen B."/>
            <person name="Garde E."/>
            <person name="Heide-Jorgensen M.P."/>
            <person name="Lorenzen E.D."/>
        </authorList>
    </citation>
    <scope>NUCLEOTIDE SEQUENCE [LARGE SCALE GENOMIC DNA]</scope>
</reference>
<comment type="catalytic activity">
    <reaction evidence="13">
        <text>L-threonyl-[protein] + ATP = O-phospho-L-threonyl-[protein] + ADP + H(+)</text>
        <dbReference type="Rhea" id="RHEA:46608"/>
        <dbReference type="Rhea" id="RHEA-COMP:11060"/>
        <dbReference type="Rhea" id="RHEA-COMP:11605"/>
        <dbReference type="ChEBI" id="CHEBI:15378"/>
        <dbReference type="ChEBI" id="CHEBI:30013"/>
        <dbReference type="ChEBI" id="CHEBI:30616"/>
        <dbReference type="ChEBI" id="CHEBI:61977"/>
        <dbReference type="ChEBI" id="CHEBI:456216"/>
        <dbReference type="EC" id="2.7.11.13"/>
    </reaction>
</comment>
<evidence type="ECO:0000256" key="17">
    <source>
        <dbReference type="PROSITE-ProRule" id="PRU10141"/>
    </source>
</evidence>
<dbReference type="CDD" id="cd04014">
    <property type="entry name" value="C2_PKC_epsilon"/>
    <property type="match status" value="1"/>
</dbReference>
<dbReference type="InterPro" id="IPR000961">
    <property type="entry name" value="AGC-kinase_C"/>
</dbReference>
<feature type="domain" description="Protein kinase" evidence="19">
    <location>
        <begin position="404"/>
        <end position="711"/>
    </location>
</feature>
<dbReference type="Gene3D" id="3.30.200.20">
    <property type="entry name" value="Phosphorylase Kinase, domain 1"/>
    <property type="match status" value="2"/>
</dbReference>